<evidence type="ECO:0000256" key="4">
    <source>
        <dbReference type="SAM" id="MobiDB-lite"/>
    </source>
</evidence>
<accession>A0ABY3U116</accession>
<sequence>MTRRAVVTLLPHQPPQIGAPPGAGPTFSGFVDRVEDPTPLVGADGIAHTPDQLLLDAIEAMVIAVGAQPGIAQLSLALPAYWDDRRARTLRDGLRNHPRLATAHGAPSLVSDAAAALAALGADPGLPTAGVVALCDFGGGGTTLTLADAAAGYEPIETRRYAPLSGNRVDDLLLGHVLERVGAAEHDDPTGTTAVGAVAQLREDCRLAKERLSAAETTELAVALPGRQTTVPLTRAELESLITAPLDGAVEELEEMLQRNNITAAQLTAVAAVGGAAATPLVARTLSARLRAPVVITAQPGLNAALGAALLSAQEAGGEPATATAMAPVSSTGAPDAGRTAMAPAATPTATPTAATAANPTGSAEVGELAWSAEDDSAEPVPFTGDVPDDSYYGDGDLREPPSRIQPAVAPEPFDEPGRRWFQLPQLALGLGAVVAAVAVGGVAYTLSNTSQHHDDAPSNSVTVPPPPSGSLPEPSEAEPPPPAPPPPPSEAPPPPPVHSEAPPPPPPTTEAPVTTTEAPTTTTTTEAPTTTTTTTEAPTTTTTTPPTTTTTRPPTTTTPATTPMTTEWLTVPFVPVPIPVQVPEGQNAPRNPFLNPGEPGSPGLPGNSGGFGRP</sequence>
<keyword evidence="1" id="KW-0547">Nucleotide-binding</keyword>
<dbReference type="Gene3D" id="3.30.420.40">
    <property type="match status" value="2"/>
</dbReference>
<keyword evidence="6" id="KW-1185">Reference proteome</keyword>
<dbReference type="RefSeq" id="WP_240170845.1">
    <property type="nucleotide sequence ID" value="NZ_CP092365.1"/>
</dbReference>
<feature type="region of interest" description="Disordered" evidence="4">
    <location>
        <begin position="450"/>
        <end position="615"/>
    </location>
</feature>
<dbReference type="PANTHER" id="PTHR42749">
    <property type="entry name" value="CELL SHAPE-DETERMINING PROTEIN MREB"/>
    <property type="match status" value="1"/>
</dbReference>
<name>A0ABY3U116_9MYCO</name>
<proteinExistence type="predicted"/>
<reference evidence="5" key="1">
    <citation type="submission" date="2022-08" db="EMBL/GenBank/DDBJ databases">
        <title>Complete genome sequence of 14 non-tuberculosis mycobacteria type-strains.</title>
        <authorList>
            <person name="Igarashi Y."/>
            <person name="Osugi A."/>
            <person name="Mitarai S."/>
        </authorList>
    </citation>
    <scope>NUCLEOTIDE SEQUENCE</scope>
    <source>
        <strain evidence="5">DSM 45575</strain>
    </source>
</reference>
<feature type="compositionally biased region" description="Low complexity" evidence="4">
    <location>
        <begin position="334"/>
        <end position="360"/>
    </location>
</feature>
<dbReference type="Pfam" id="PF00012">
    <property type="entry name" value="HSP70"/>
    <property type="match status" value="1"/>
</dbReference>
<dbReference type="InterPro" id="IPR013126">
    <property type="entry name" value="Hsp_70_fam"/>
</dbReference>
<protein>
    <submittedName>
        <fullName evidence="5">Hsp70 family protein</fullName>
    </submittedName>
</protein>
<organism evidence="5 6">
    <name type="scientific">Mycolicibacillus parakoreensis</name>
    <dbReference type="NCBI Taxonomy" id="1069221"/>
    <lineage>
        <taxon>Bacteria</taxon>
        <taxon>Bacillati</taxon>
        <taxon>Actinomycetota</taxon>
        <taxon>Actinomycetes</taxon>
        <taxon>Mycobacteriales</taxon>
        <taxon>Mycobacteriaceae</taxon>
        <taxon>Mycolicibacillus</taxon>
    </lineage>
</organism>
<dbReference type="EMBL" id="CP092365">
    <property type="protein sequence ID" value="ULN52573.1"/>
    <property type="molecule type" value="Genomic_DNA"/>
</dbReference>
<keyword evidence="3" id="KW-0143">Chaperone</keyword>
<evidence type="ECO:0000256" key="2">
    <source>
        <dbReference type="ARBA" id="ARBA00022840"/>
    </source>
</evidence>
<evidence type="ECO:0000256" key="3">
    <source>
        <dbReference type="ARBA" id="ARBA00023186"/>
    </source>
</evidence>
<feature type="region of interest" description="Disordered" evidence="4">
    <location>
        <begin position="322"/>
        <end position="360"/>
    </location>
</feature>
<keyword evidence="2" id="KW-0067">ATP-binding</keyword>
<evidence type="ECO:0000313" key="6">
    <source>
        <dbReference type="Proteomes" id="UP001055200"/>
    </source>
</evidence>
<evidence type="ECO:0000256" key="1">
    <source>
        <dbReference type="ARBA" id="ARBA00022741"/>
    </source>
</evidence>
<feature type="compositionally biased region" description="Pro residues" evidence="4">
    <location>
        <begin position="478"/>
        <end position="510"/>
    </location>
</feature>
<feature type="compositionally biased region" description="Low complexity" evidence="4">
    <location>
        <begin position="511"/>
        <end position="574"/>
    </location>
</feature>
<dbReference type="Proteomes" id="UP001055200">
    <property type="component" value="Chromosome"/>
</dbReference>
<dbReference type="PANTHER" id="PTHR42749:SF1">
    <property type="entry name" value="CELL SHAPE-DETERMINING PROTEIN MREB"/>
    <property type="match status" value="1"/>
</dbReference>
<dbReference type="SUPFAM" id="SSF53067">
    <property type="entry name" value="Actin-like ATPase domain"/>
    <property type="match status" value="1"/>
</dbReference>
<evidence type="ECO:0000313" key="5">
    <source>
        <dbReference type="EMBL" id="ULN52573.1"/>
    </source>
</evidence>
<dbReference type="InterPro" id="IPR043129">
    <property type="entry name" value="ATPase_NBD"/>
</dbReference>
<gene>
    <name evidence="5" type="ORF">MIU77_17330</name>
</gene>
<dbReference type="Gene3D" id="3.90.640.10">
    <property type="entry name" value="Actin, Chain A, domain 4"/>
    <property type="match status" value="1"/>
</dbReference>
<feature type="region of interest" description="Disordered" evidence="4">
    <location>
        <begin position="374"/>
        <end position="416"/>
    </location>
</feature>